<dbReference type="EMBL" id="CP158375">
    <property type="protein sequence ID" value="XDO95656.1"/>
    <property type="molecule type" value="Genomic_DNA"/>
</dbReference>
<dbReference type="RefSeq" id="WP_369058502.1">
    <property type="nucleotide sequence ID" value="NZ_CP158375.1"/>
</dbReference>
<reference evidence="1" key="1">
    <citation type="submission" date="2024-06" db="EMBL/GenBank/DDBJ databases">
        <title>Caulobacter inopinatus, sp. nov.</title>
        <authorList>
            <person name="Donachie S.P."/>
        </authorList>
    </citation>
    <scope>NUCLEOTIDE SEQUENCE</scope>
    <source>
        <strain evidence="1">73W</strain>
    </source>
</reference>
<gene>
    <name evidence="1" type="ORF">ABOZ73_12690</name>
</gene>
<organism evidence="1">
    <name type="scientific">Caulobacter sp. 73W</name>
    <dbReference type="NCBI Taxonomy" id="3161137"/>
    <lineage>
        <taxon>Bacteria</taxon>
        <taxon>Pseudomonadati</taxon>
        <taxon>Pseudomonadota</taxon>
        <taxon>Alphaproteobacteria</taxon>
        <taxon>Caulobacterales</taxon>
        <taxon>Caulobacteraceae</taxon>
        <taxon>Caulobacter</taxon>
    </lineage>
</organism>
<evidence type="ECO:0000313" key="1">
    <source>
        <dbReference type="EMBL" id="XDO95656.1"/>
    </source>
</evidence>
<name>A0AB39KP86_9CAUL</name>
<accession>A0AB39KP86</accession>
<sequence length="192" mass="20299">MTMVNDVRGLFLKINQVDLPYQVFDNLGDVEAVDESQLDVLAPLPVIATQIEEEFEPIEVEPEPEPERAYGARKVIASIRQRVFQGFSIPVAENAKEELVLAPLNEAKVEAAPVTESAPVITAQAEVLAAPAIVAAAAPVPLFPAKPAAPMGGGLLRRYAPTPAAAPAPAPTPAPHGETQLKTLFGRLADKG</sequence>
<dbReference type="AlphaFoldDB" id="A0AB39KP86"/>
<proteinExistence type="predicted"/>
<protein>
    <submittedName>
        <fullName evidence="1">Uncharacterized protein</fullName>
    </submittedName>
</protein>